<sequence length="155" mass="17457">MASADEVALNAPHAPKEAAKELFHTALHRIKHEVIKSRHDWDKHEPRMWARAASLSDAELTAFTIDDDLVEVRSGHDSGADYGAIVFGKIRIPAINDEEGQGFIHVRLHDPPNRGVDDVIFHSIYTEEGPEDGKGHHEWYKAIMTDDAPLKFFNE</sequence>
<accession>A0A0H2RYQ9</accession>
<dbReference type="Proteomes" id="UP000053477">
    <property type="component" value="Unassembled WGS sequence"/>
</dbReference>
<evidence type="ECO:0000313" key="2">
    <source>
        <dbReference type="Proteomes" id="UP000053477"/>
    </source>
</evidence>
<reference evidence="1 2" key="1">
    <citation type="submission" date="2015-04" db="EMBL/GenBank/DDBJ databases">
        <title>Complete genome sequence of Schizopora paradoxa KUC8140, a cosmopolitan wood degrader in East Asia.</title>
        <authorList>
            <consortium name="DOE Joint Genome Institute"/>
            <person name="Min B."/>
            <person name="Park H."/>
            <person name="Jang Y."/>
            <person name="Kim J.-J."/>
            <person name="Kim K.H."/>
            <person name="Pangilinan J."/>
            <person name="Lipzen A."/>
            <person name="Riley R."/>
            <person name="Grigoriev I.V."/>
            <person name="Spatafora J.W."/>
            <person name="Choi I.-G."/>
        </authorList>
    </citation>
    <scope>NUCLEOTIDE SEQUENCE [LARGE SCALE GENOMIC DNA]</scope>
    <source>
        <strain evidence="1 2">KUC8140</strain>
    </source>
</reference>
<name>A0A0H2RYQ9_9AGAM</name>
<dbReference type="InParanoid" id="A0A0H2RYQ9"/>
<dbReference type="EMBL" id="KQ085941">
    <property type="protein sequence ID" value="KLO14633.1"/>
    <property type="molecule type" value="Genomic_DNA"/>
</dbReference>
<dbReference type="OrthoDB" id="3344950at2759"/>
<evidence type="ECO:0000313" key="1">
    <source>
        <dbReference type="EMBL" id="KLO14633.1"/>
    </source>
</evidence>
<proteinExistence type="predicted"/>
<protein>
    <submittedName>
        <fullName evidence="1">Uncharacterized protein</fullName>
    </submittedName>
</protein>
<keyword evidence="2" id="KW-1185">Reference proteome</keyword>
<dbReference type="AlphaFoldDB" id="A0A0H2RYQ9"/>
<gene>
    <name evidence="1" type="ORF">SCHPADRAFT_903170</name>
</gene>
<organism evidence="1 2">
    <name type="scientific">Schizopora paradoxa</name>
    <dbReference type="NCBI Taxonomy" id="27342"/>
    <lineage>
        <taxon>Eukaryota</taxon>
        <taxon>Fungi</taxon>
        <taxon>Dikarya</taxon>
        <taxon>Basidiomycota</taxon>
        <taxon>Agaricomycotina</taxon>
        <taxon>Agaricomycetes</taxon>
        <taxon>Hymenochaetales</taxon>
        <taxon>Schizoporaceae</taxon>
        <taxon>Schizopora</taxon>
    </lineage>
</organism>